<dbReference type="Proteomes" id="UP000828390">
    <property type="component" value="Unassembled WGS sequence"/>
</dbReference>
<comment type="caution">
    <text evidence="2">The sequence shown here is derived from an EMBL/GenBank/DDBJ whole genome shotgun (WGS) entry which is preliminary data.</text>
</comment>
<feature type="transmembrane region" description="Helical" evidence="1">
    <location>
        <begin position="122"/>
        <end position="145"/>
    </location>
</feature>
<name>A0A9D4HFY6_DREPO</name>
<gene>
    <name evidence="2" type="ORF">DPMN_104689</name>
</gene>
<protein>
    <submittedName>
        <fullName evidence="2">Uncharacterized protein</fullName>
    </submittedName>
</protein>
<dbReference type="EMBL" id="JAIWYP010000004">
    <property type="protein sequence ID" value="KAH3831422.1"/>
    <property type="molecule type" value="Genomic_DNA"/>
</dbReference>
<keyword evidence="1" id="KW-0812">Transmembrane</keyword>
<keyword evidence="1" id="KW-1133">Transmembrane helix</keyword>
<accession>A0A9D4HFY6</accession>
<keyword evidence="1" id="KW-0472">Membrane</keyword>
<reference evidence="2" key="2">
    <citation type="submission" date="2020-11" db="EMBL/GenBank/DDBJ databases">
        <authorList>
            <person name="McCartney M.A."/>
            <person name="Auch B."/>
            <person name="Kono T."/>
            <person name="Mallez S."/>
            <person name="Becker A."/>
            <person name="Gohl D.M."/>
            <person name="Silverstein K.A.T."/>
            <person name="Koren S."/>
            <person name="Bechman K.B."/>
            <person name="Herman A."/>
            <person name="Abrahante J.E."/>
            <person name="Garbe J."/>
        </authorList>
    </citation>
    <scope>NUCLEOTIDE SEQUENCE</scope>
    <source>
        <strain evidence="2">Duluth1</strain>
        <tissue evidence="2">Whole animal</tissue>
    </source>
</reference>
<organism evidence="2 3">
    <name type="scientific">Dreissena polymorpha</name>
    <name type="common">Zebra mussel</name>
    <name type="synonym">Mytilus polymorpha</name>
    <dbReference type="NCBI Taxonomy" id="45954"/>
    <lineage>
        <taxon>Eukaryota</taxon>
        <taxon>Metazoa</taxon>
        <taxon>Spiralia</taxon>
        <taxon>Lophotrochozoa</taxon>
        <taxon>Mollusca</taxon>
        <taxon>Bivalvia</taxon>
        <taxon>Autobranchia</taxon>
        <taxon>Heteroconchia</taxon>
        <taxon>Euheterodonta</taxon>
        <taxon>Imparidentia</taxon>
        <taxon>Neoheterodontei</taxon>
        <taxon>Myida</taxon>
        <taxon>Dreissenoidea</taxon>
        <taxon>Dreissenidae</taxon>
        <taxon>Dreissena</taxon>
    </lineage>
</organism>
<dbReference type="AlphaFoldDB" id="A0A9D4HFY6"/>
<reference evidence="2" key="1">
    <citation type="journal article" date="2019" name="bioRxiv">
        <title>The Genome of the Zebra Mussel, Dreissena polymorpha: A Resource for Invasive Species Research.</title>
        <authorList>
            <person name="McCartney M.A."/>
            <person name="Auch B."/>
            <person name="Kono T."/>
            <person name="Mallez S."/>
            <person name="Zhang Y."/>
            <person name="Obille A."/>
            <person name="Becker A."/>
            <person name="Abrahante J.E."/>
            <person name="Garbe J."/>
            <person name="Badalamenti J.P."/>
            <person name="Herman A."/>
            <person name="Mangelson H."/>
            <person name="Liachko I."/>
            <person name="Sullivan S."/>
            <person name="Sone E.D."/>
            <person name="Koren S."/>
            <person name="Silverstein K.A.T."/>
            <person name="Beckman K.B."/>
            <person name="Gohl D.M."/>
        </authorList>
    </citation>
    <scope>NUCLEOTIDE SEQUENCE</scope>
    <source>
        <strain evidence="2">Duluth1</strain>
        <tissue evidence="2">Whole animal</tissue>
    </source>
</reference>
<feature type="transmembrane region" description="Helical" evidence="1">
    <location>
        <begin position="83"/>
        <end position="110"/>
    </location>
</feature>
<proteinExistence type="predicted"/>
<sequence>MPSEAIARRKMIKVEAASSIVRFIVIVDIVSGVLSIVFRGVDWWGIILMCNGCVALVHPLLLSCLYSQKPTIRNKPCRIYGRFVLYFWLFVLNCTLTPLFFLAFSLIPAFDRYTFYRHNNQPAVTILLFVVGLVTCLVLTVVNLYTFCIMYKYGCCFIYSLKQDVEEAAAKTNIGMVATASEYVNSTVPEALSPCIPPPYSVSVQPEERVQTFAAKKQLGNNF</sequence>
<evidence type="ECO:0000313" key="2">
    <source>
        <dbReference type="EMBL" id="KAH3831422.1"/>
    </source>
</evidence>
<feature type="transmembrane region" description="Helical" evidence="1">
    <location>
        <begin position="44"/>
        <end position="62"/>
    </location>
</feature>
<evidence type="ECO:0000313" key="3">
    <source>
        <dbReference type="Proteomes" id="UP000828390"/>
    </source>
</evidence>
<evidence type="ECO:0000256" key="1">
    <source>
        <dbReference type="SAM" id="Phobius"/>
    </source>
</evidence>
<feature type="transmembrane region" description="Helical" evidence="1">
    <location>
        <begin position="20"/>
        <end position="38"/>
    </location>
</feature>
<keyword evidence="3" id="KW-1185">Reference proteome</keyword>